<protein>
    <recommendedName>
        <fullName evidence="3">Bacteriocin</fullName>
    </recommendedName>
</protein>
<dbReference type="InterPro" id="IPR058074">
    <property type="entry name" value="Bacteriocin-like"/>
</dbReference>
<accession>A0ABD5B836</accession>
<comment type="caution">
    <text evidence="1">The sequence shown here is derived from an EMBL/GenBank/DDBJ whole genome shotgun (WGS) entry which is preliminary data.</text>
</comment>
<dbReference type="RefSeq" id="WP_078794229.1">
    <property type="nucleotide sequence ID" value="NZ_JAUCQJ010000003.1"/>
</dbReference>
<dbReference type="AlphaFoldDB" id="A0ABD5B836"/>
<gene>
    <name evidence="1" type="ORF">QT385_12770</name>
</gene>
<organism evidence="1 2">
    <name type="scientific">Elizabethkingia miricola</name>
    <name type="common">Chryseobacterium miricola</name>
    <dbReference type="NCBI Taxonomy" id="172045"/>
    <lineage>
        <taxon>Bacteria</taxon>
        <taxon>Pseudomonadati</taxon>
        <taxon>Bacteroidota</taxon>
        <taxon>Flavobacteriia</taxon>
        <taxon>Flavobacteriales</taxon>
        <taxon>Weeksellaceae</taxon>
        <taxon>Elizabethkingia</taxon>
    </lineage>
</organism>
<evidence type="ECO:0000313" key="2">
    <source>
        <dbReference type="Proteomes" id="UP001239265"/>
    </source>
</evidence>
<evidence type="ECO:0008006" key="3">
    <source>
        <dbReference type="Google" id="ProtNLM"/>
    </source>
</evidence>
<dbReference type="EMBL" id="JAUCQJ010000003">
    <property type="protein sequence ID" value="MDQ8749517.1"/>
    <property type="molecule type" value="Genomic_DNA"/>
</dbReference>
<sequence>MKNLKKFKRNELKSIIGGVSDPTQPIDTIDDGNGRTLLKCCTAEKCSTCAWGSWLDSWCVNGSLMPC</sequence>
<dbReference type="NCBIfam" id="NF047798">
    <property type="entry name" value="leader_Chryseo"/>
    <property type="match status" value="1"/>
</dbReference>
<evidence type="ECO:0000313" key="1">
    <source>
        <dbReference type="EMBL" id="MDQ8749517.1"/>
    </source>
</evidence>
<name>A0ABD5B836_ELIMR</name>
<proteinExistence type="predicted"/>
<reference evidence="1 2" key="1">
    <citation type="submission" date="2023-06" db="EMBL/GenBank/DDBJ databases">
        <title>Nosocomial Elizabethkingia miricola genome.</title>
        <authorList>
            <person name="Morgado S."/>
            <person name="Fonseca E."/>
            <person name="Freitas F."/>
            <person name="Vicente A.C."/>
        </authorList>
    </citation>
    <scope>NUCLEOTIDE SEQUENCE [LARGE SCALE GENOMIC DNA]</scope>
    <source>
        <strain evidence="1 2">EM15</strain>
    </source>
</reference>
<dbReference type="Proteomes" id="UP001239265">
    <property type="component" value="Unassembled WGS sequence"/>
</dbReference>